<protein>
    <submittedName>
        <fullName evidence="1">Uncharacterized protein</fullName>
    </submittedName>
</protein>
<evidence type="ECO:0000313" key="1">
    <source>
        <dbReference type="EMBL" id="KAI3689312.1"/>
    </source>
</evidence>
<accession>A0ACB8YUW0</accession>
<gene>
    <name evidence="1" type="ORF">L2E82_47266</name>
</gene>
<proteinExistence type="predicted"/>
<comment type="caution">
    <text evidence="1">The sequence shown here is derived from an EMBL/GenBank/DDBJ whole genome shotgun (WGS) entry which is preliminary data.</text>
</comment>
<dbReference type="EMBL" id="CM042017">
    <property type="protein sequence ID" value="KAI3689312.1"/>
    <property type="molecule type" value="Genomic_DNA"/>
</dbReference>
<dbReference type="Proteomes" id="UP001055811">
    <property type="component" value="Linkage Group LG09"/>
</dbReference>
<keyword evidence="2" id="KW-1185">Reference proteome</keyword>
<organism evidence="1 2">
    <name type="scientific">Cichorium intybus</name>
    <name type="common">Chicory</name>
    <dbReference type="NCBI Taxonomy" id="13427"/>
    <lineage>
        <taxon>Eukaryota</taxon>
        <taxon>Viridiplantae</taxon>
        <taxon>Streptophyta</taxon>
        <taxon>Embryophyta</taxon>
        <taxon>Tracheophyta</taxon>
        <taxon>Spermatophyta</taxon>
        <taxon>Magnoliopsida</taxon>
        <taxon>eudicotyledons</taxon>
        <taxon>Gunneridae</taxon>
        <taxon>Pentapetalae</taxon>
        <taxon>asterids</taxon>
        <taxon>campanulids</taxon>
        <taxon>Asterales</taxon>
        <taxon>Asteraceae</taxon>
        <taxon>Cichorioideae</taxon>
        <taxon>Cichorieae</taxon>
        <taxon>Cichoriinae</taxon>
        <taxon>Cichorium</taxon>
    </lineage>
</organism>
<sequence>MVMLKFVFVSRLCPLDPARGRKPLTPAIWSYIYKLSLKHEICGEVFSGELPSLSIIFLKLHTAGLQSSPMRLQKKEAIIVLSET</sequence>
<reference evidence="2" key="1">
    <citation type="journal article" date="2022" name="Mol. Ecol. Resour.">
        <title>The genomes of chicory, endive, great burdock and yacon provide insights into Asteraceae palaeo-polyploidization history and plant inulin production.</title>
        <authorList>
            <person name="Fan W."/>
            <person name="Wang S."/>
            <person name="Wang H."/>
            <person name="Wang A."/>
            <person name="Jiang F."/>
            <person name="Liu H."/>
            <person name="Zhao H."/>
            <person name="Xu D."/>
            <person name="Zhang Y."/>
        </authorList>
    </citation>
    <scope>NUCLEOTIDE SEQUENCE [LARGE SCALE GENOMIC DNA]</scope>
    <source>
        <strain evidence="2">cv. Punajuju</strain>
    </source>
</reference>
<name>A0ACB8YUW0_CICIN</name>
<reference evidence="1 2" key="2">
    <citation type="journal article" date="2022" name="Mol. Ecol. Resour.">
        <title>The genomes of chicory, endive, great burdock and yacon provide insights into Asteraceae paleo-polyploidization history and plant inulin production.</title>
        <authorList>
            <person name="Fan W."/>
            <person name="Wang S."/>
            <person name="Wang H."/>
            <person name="Wang A."/>
            <person name="Jiang F."/>
            <person name="Liu H."/>
            <person name="Zhao H."/>
            <person name="Xu D."/>
            <person name="Zhang Y."/>
        </authorList>
    </citation>
    <scope>NUCLEOTIDE SEQUENCE [LARGE SCALE GENOMIC DNA]</scope>
    <source>
        <strain evidence="2">cv. Punajuju</strain>
        <tissue evidence="1">Leaves</tissue>
    </source>
</reference>
<evidence type="ECO:0000313" key="2">
    <source>
        <dbReference type="Proteomes" id="UP001055811"/>
    </source>
</evidence>